<organism evidence="8 9">
    <name type="scientific">Aspergillus aculeatus (strain ATCC 16872 / CBS 172.66 / WB 5094)</name>
    <dbReference type="NCBI Taxonomy" id="690307"/>
    <lineage>
        <taxon>Eukaryota</taxon>
        <taxon>Fungi</taxon>
        <taxon>Dikarya</taxon>
        <taxon>Ascomycota</taxon>
        <taxon>Pezizomycotina</taxon>
        <taxon>Eurotiomycetes</taxon>
        <taxon>Eurotiomycetidae</taxon>
        <taxon>Eurotiales</taxon>
        <taxon>Aspergillaceae</taxon>
        <taxon>Aspergillus</taxon>
        <taxon>Aspergillus subgen. Circumdati</taxon>
    </lineage>
</organism>
<evidence type="ECO:0000256" key="1">
    <source>
        <dbReference type="ARBA" id="ARBA00022723"/>
    </source>
</evidence>
<dbReference type="InterPro" id="IPR036864">
    <property type="entry name" value="Zn2-C6_fun-type_DNA-bd_sf"/>
</dbReference>
<dbReference type="SMART" id="SM00066">
    <property type="entry name" value="GAL4"/>
    <property type="match status" value="1"/>
</dbReference>
<keyword evidence="4" id="KW-0238">DNA-binding</keyword>
<dbReference type="GO" id="GO:0009893">
    <property type="term" value="P:positive regulation of metabolic process"/>
    <property type="evidence" value="ECO:0007669"/>
    <property type="project" value="UniProtKB-ARBA"/>
</dbReference>
<protein>
    <recommendedName>
        <fullName evidence="7">Zn(2)-C6 fungal-type domain-containing protein</fullName>
    </recommendedName>
</protein>
<reference evidence="9" key="1">
    <citation type="journal article" date="2017" name="Genome Biol.">
        <title>Comparative genomics reveals high biological diversity and specific adaptations in the industrially and medically important fungal genus Aspergillus.</title>
        <authorList>
            <person name="de Vries R.P."/>
            <person name="Riley R."/>
            <person name="Wiebenga A."/>
            <person name="Aguilar-Osorio G."/>
            <person name="Amillis S."/>
            <person name="Uchima C.A."/>
            <person name="Anderluh G."/>
            <person name="Asadollahi M."/>
            <person name="Askin M."/>
            <person name="Barry K."/>
            <person name="Battaglia E."/>
            <person name="Bayram O."/>
            <person name="Benocci T."/>
            <person name="Braus-Stromeyer S.A."/>
            <person name="Caldana C."/>
            <person name="Canovas D."/>
            <person name="Cerqueira G.C."/>
            <person name="Chen F."/>
            <person name="Chen W."/>
            <person name="Choi C."/>
            <person name="Clum A."/>
            <person name="Dos Santos R.A."/>
            <person name="Damasio A.R."/>
            <person name="Diallinas G."/>
            <person name="Emri T."/>
            <person name="Fekete E."/>
            <person name="Flipphi M."/>
            <person name="Freyberg S."/>
            <person name="Gallo A."/>
            <person name="Gournas C."/>
            <person name="Habgood R."/>
            <person name="Hainaut M."/>
            <person name="Harispe M.L."/>
            <person name="Henrissat B."/>
            <person name="Hilden K.S."/>
            <person name="Hope R."/>
            <person name="Hossain A."/>
            <person name="Karabika E."/>
            <person name="Karaffa L."/>
            <person name="Karanyi Z."/>
            <person name="Krasevec N."/>
            <person name="Kuo A."/>
            <person name="Kusch H."/>
            <person name="LaButti K."/>
            <person name="Lagendijk E.L."/>
            <person name="Lapidus A."/>
            <person name="Levasseur A."/>
            <person name="Lindquist E."/>
            <person name="Lipzen A."/>
            <person name="Logrieco A.F."/>
            <person name="MacCabe A."/>
            <person name="Maekelae M.R."/>
            <person name="Malavazi I."/>
            <person name="Melin P."/>
            <person name="Meyer V."/>
            <person name="Mielnichuk N."/>
            <person name="Miskei M."/>
            <person name="Molnar A.P."/>
            <person name="Mule G."/>
            <person name="Ngan C.Y."/>
            <person name="Orejas M."/>
            <person name="Orosz E."/>
            <person name="Ouedraogo J.P."/>
            <person name="Overkamp K.M."/>
            <person name="Park H.-S."/>
            <person name="Perrone G."/>
            <person name="Piumi F."/>
            <person name="Punt P.J."/>
            <person name="Ram A.F."/>
            <person name="Ramon A."/>
            <person name="Rauscher S."/>
            <person name="Record E."/>
            <person name="Riano-Pachon D.M."/>
            <person name="Robert V."/>
            <person name="Roehrig J."/>
            <person name="Ruller R."/>
            <person name="Salamov A."/>
            <person name="Salih N.S."/>
            <person name="Samson R.A."/>
            <person name="Sandor E."/>
            <person name="Sanguinetti M."/>
            <person name="Schuetze T."/>
            <person name="Sepcic K."/>
            <person name="Shelest E."/>
            <person name="Sherlock G."/>
            <person name="Sophianopoulou V."/>
            <person name="Squina F.M."/>
            <person name="Sun H."/>
            <person name="Susca A."/>
            <person name="Todd R.B."/>
            <person name="Tsang A."/>
            <person name="Unkles S.E."/>
            <person name="van de Wiele N."/>
            <person name="van Rossen-Uffink D."/>
            <person name="Oliveira J.V."/>
            <person name="Vesth T.C."/>
            <person name="Visser J."/>
            <person name="Yu J.-H."/>
            <person name="Zhou M."/>
            <person name="Andersen M.R."/>
            <person name="Archer D.B."/>
            <person name="Baker S.E."/>
            <person name="Benoit I."/>
            <person name="Brakhage A.A."/>
            <person name="Braus G.H."/>
            <person name="Fischer R."/>
            <person name="Frisvad J.C."/>
            <person name="Goldman G.H."/>
            <person name="Houbraken J."/>
            <person name="Oakley B."/>
            <person name="Pocsi I."/>
            <person name="Scazzocchio C."/>
            <person name="Seiboth B."/>
            <person name="vanKuyk P.A."/>
            <person name="Wortman J."/>
            <person name="Dyer P.S."/>
            <person name="Grigoriev I.V."/>
        </authorList>
    </citation>
    <scope>NUCLEOTIDE SEQUENCE [LARGE SCALE GENOMIC DNA]</scope>
    <source>
        <strain evidence="9">ATCC 16872 / CBS 172.66 / WB 5094</strain>
    </source>
</reference>
<evidence type="ECO:0000259" key="7">
    <source>
        <dbReference type="PROSITE" id="PS50048"/>
    </source>
</evidence>
<dbReference type="GO" id="GO:0003677">
    <property type="term" value="F:DNA binding"/>
    <property type="evidence" value="ECO:0007669"/>
    <property type="project" value="UniProtKB-KW"/>
</dbReference>
<dbReference type="VEuPathDB" id="FungiDB:ASPACDRAFT_40931"/>
<dbReference type="RefSeq" id="XP_020058451.1">
    <property type="nucleotide sequence ID" value="XM_020200846.1"/>
</dbReference>
<dbReference type="PANTHER" id="PTHR36206:SF16">
    <property type="entry name" value="TRANSCRIPTION FACTOR DOMAIN-CONTAINING PROTEIN-RELATED"/>
    <property type="match status" value="1"/>
</dbReference>
<feature type="domain" description="Zn(2)-C6 fungal-type" evidence="7">
    <location>
        <begin position="28"/>
        <end position="56"/>
    </location>
</feature>
<dbReference type="InterPro" id="IPR001138">
    <property type="entry name" value="Zn2Cys6_DnaBD"/>
</dbReference>
<keyword evidence="1" id="KW-0479">Metal-binding</keyword>
<dbReference type="CDD" id="cd00067">
    <property type="entry name" value="GAL4"/>
    <property type="match status" value="1"/>
</dbReference>
<dbReference type="Proteomes" id="UP000184546">
    <property type="component" value="Unassembled WGS sequence"/>
</dbReference>
<proteinExistence type="predicted"/>
<dbReference type="GO" id="GO:0000981">
    <property type="term" value="F:DNA-binding transcription factor activity, RNA polymerase II-specific"/>
    <property type="evidence" value="ECO:0007669"/>
    <property type="project" value="InterPro"/>
</dbReference>
<keyword evidence="6" id="KW-0539">Nucleus</keyword>
<dbReference type="GO" id="GO:0008270">
    <property type="term" value="F:zinc ion binding"/>
    <property type="evidence" value="ECO:0007669"/>
    <property type="project" value="InterPro"/>
</dbReference>
<dbReference type="OrthoDB" id="2593732at2759"/>
<dbReference type="SUPFAM" id="SSF57701">
    <property type="entry name" value="Zn2/Cys6 DNA-binding domain"/>
    <property type="match status" value="1"/>
</dbReference>
<dbReference type="OMA" id="SANWKCD"/>
<dbReference type="Gene3D" id="4.10.240.10">
    <property type="entry name" value="Zn(2)-C6 fungal-type DNA-binding domain"/>
    <property type="match status" value="1"/>
</dbReference>
<gene>
    <name evidence="8" type="ORF">ASPACDRAFT_40931</name>
</gene>
<dbReference type="InterPro" id="IPR021858">
    <property type="entry name" value="Fun_TF"/>
</dbReference>
<evidence type="ECO:0000313" key="8">
    <source>
        <dbReference type="EMBL" id="OJK02112.1"/>
    </source>
</evidence>
<dbReference type="EMBL" id="KV878973">
    <property type="protein sequence ID" value="OJK02112.1"/>
    <property type="molecule type" value="Genomic_DNA"/>
</dbReference>
<evidence type="ECO:0000256" key="4">
    <source>
        <dbReference type="ARBA" id="ARBA00023125"/>
    </source>
</evidence>
<keyword evidence="9" id="KW-1185">Reference proteome</keyword>
<evidence type="ECO:0000313" key="9">
    <source>
        <dbReference type="Proteomes" id="UP000184546"/>
    </source>
</evidence>
<dbReference type="Pfam" id="PF11951">
    <property type="entry name" value="Fungal_trans_2"/>
    <property type="match status" value="1"/>
</dbReference>
<dbReference type="PROSITE" id="PS00463">
    <property type="entry name" value="ZN2_CY6_FUNGAL_1"/>
    <property type="match status" value="1"/>
</dbReference>
<evidence type="ECO:0000256" key="3">
    <source>
        <dbReference type="ARBA" id="ARBA00023015"/>
    </source>
</evidence>
<dbReference type="Pfam" id="PF00172">
    <property type="entry name" value="Zn_clus"/>
    <property type="match status" value="1"/>
</dbReference>
<dbReference type="AlphaFoldDB" id="A0A1L9X0R6"/>
<dbReference type="STRING" id="690307.A0A1L9X0R6"/>
<keyword evidence="5" id="KW-0804">Transcription</keyword>
<dbReference type="InterPro" id="IPR052360">
    <property type="entry name" value="Transcr_Regulatory_Proteins"/>
</dbReference>
<dbReference type="PANTHER" id="PTHR36206">
    <property type="entry name" value="ASPERCRYPTIN BIOSYNTHESIS CLUSTER-SPECIFIC TRANSCRIPTION REGULATOR ATNN-RELATED"/>
    <property type="match status" value="1"/>
</dbReference>
<evidence type="ECO:0000256" key="5">
    <source>
        <dbReference type="ARBA" id="ARBA00023163"/>
    </source>
</evidence>
<sequence length="550" mass="62244">MYHLESSEAQAIISYKRRRSGGTRSRTGCRTCRARRVKCDETPGHCYNCTSTGRICEGYDPSPLPRPNNAQRQRVLSSQLPLTVTTKIRCITTADERRCFAFFQRRTIPDILGAFDSPLWHQLVLQMAQLDPAVCHATMALAAAHQECQITGMGLRPQKQQSPWNLFASDQAARAFALLRQRNPQDPLLPQVVLLCCILFVMLDLVWREFDAAFLHLQGGLRILNELHRQGKPVFRNRQGSPVDWHIVTALRHLDIHSTQFGCEAPLLEIREEARLDSTAAQWRTIRSVAEGRRALDPLTTLTHEYMRRAWPSDKEHDPVLYASLYREQLTLLSLVDQAQRAMRDFRLRHYASLGLRDQVGADILKVNLHWLCLGLRTIFALPGPAYIASIASECQQILSTSEAIIAKLGPQRPAIMFDNGIISPLFLVAVLSPDFRDRWRAIVALHAWPHCEGPYSSAFHAHLAEKMLEGDLRARIRAELTTTANSLSDQQLLEDQLSEQLTRITGRSTLKNEEEVERYLHDLTQPMAGWPCAPLLVQAGVLPDRSVVP</sequence>
<accession>A0A1L9X0R6</accession>
<dbReference type="PROSITE" id="PS50048">
    <property type="entry name" value="ZN2_CY6_FUNGAL_2"/>
    <property type="match status" value="1"/>
</dbReference>
<name>A0A1L9X0R6_ASPA1</name>
<evidence type="ECO:0000256" key="2">
    <source>
        <dbReference type="ARBA" id="ARBA00022833"/>
    </source>
</evidence>
<keyword evidence="3" id="KW-0805">Transcription regulation</keyword>
<dbReference type="GeneID" id="30974660"/>
<evidence type="ECO:0000256" key="6">
    <source>
        <dbReference type="ARBA" id="ARBA00023242"/>
    </source>
</evidence>
<keyword evidence="2" id="KW-0862">Zinc</keyword>